<dbReference type="AlphaFoldDB" id="A0A095Z4K6"/>
<dbReference type="EMBL" id="JRMW01000039">
    <property type="protein sequence ID" value="KGF03404.1"/>
    <property type="molecule type" value="Genomic_DNA"/>
</dbReference>
<reference evidence="1 2" key="1">
    <citation type="submission" date="2014-07" db="EMBL/GenBank/DDBJ databases">
        <authorList>
            <person name="McCorrison J."/>
            <person name="Sanka R."/>
            <person name="Torralba M."/>
            <person name="Gillis M."/>
            <person name="Haft D.H."/>
            <person name="Methe B."/>
            <person name="Sutton G."/>
            <person name="Nelson K.E."/>
        </authorList>
    </citation>
    <scope>NUCLEOTIDE SEQUENCE [LARGE SCALE GENOMIC DNA]</scope>
    <source>
        <strain evidence="1 2">S7-1-13</strain>
    </source>
</reference>
<comment type="caution">
    <text evidence="1">The sequence shown here is derived from an EMBL/GenBank/DDBJ whole genome shotgun (WGS) entry which is preliminary data.</text>
</comment>
<gene>
    <name evidence="1" type="ORF">HMPREF1630_07435</name>
</gene>
<organism evidence="1 2">
    <name type="scientific">Anaerococcus lactolyticus S7-1-13</name>
    <dbReference type="NCBI Taxonomy" id="1284686"/>
    <lineage>
        <taxon>Bacteria</taxon>
        <taxon>Bacillati</taxon>
        <taxon>Bacillota</taxon>
        <taxon>Tissierellia</taxon>
        <taxon>Tissierellales</taxon>
        <taxon>Peptoniphilaceae</taxon>
        <taxon>Anaerococcus</taxon>
    </lineage>
</organism>
<dbReference type="OrthoDB" id="9801026at2"/>
<sequence length="113" mass="13112">MIIEYSNKKIEKICTDLKHSKKKLGDRESINLFKMINFIENIDSVEELINMKRYRLHILNYTGGIYSLSPGGVRMSIRVKVYFKDNSSNIVADISNTKIIRIVSIQEVGTHYE</sequence>
<evidence type="ECO:0000313" key="1">
    <source>
        <dbReference type="EMBL" id="KGF03404.1"/>
    </source>
</evidence>
<evidence type="ECO:0000313" key="2">
    <source>
        <dbReference type="Proteomes" id="UP000029579"/>
    </source>
</evidence>
<accession>A0A095Z4K6</accession>
<dbReference type="RefSeq" id="WP_037328422.1">
    <property type="nucleotide sequence ID" value="NZ_JRMW01000039.1"/>
</dbReference>
<name>A0A095Z4K6_9FIRM</name>
<protein>
    <recommendedName>
        <fullName evidence="3">Plasmid maintenance system killer protein</fullName>
    </recommendedName>
</protein>
<proteinExistence type="predicted"/>
<evidence type="ECO:0008006" key="3">
    <source>
        <dbReference type="Google" id="ProtNLM"/>
    </source>
</evidence>
<dbReference type="Proteomes" id="UP000029579">
    <property type="component" value="Unassembled WGS sequence"/>
</dbReference>